<gene>
    <name evidence="1" type="ORF">PNEG_04259</name>
</gene>
<name>A0A0W4ZX39_PNEMU</name>
<dbReference type="AlphaFoldDB" id="A0A0W4ZX39"/>
<dbReference type="Proteomes" id="UP000011958">
    <property type="component" value="Unassembled WGS sequence"/>
</dbReference>
<protein>
    <submittedName>
        <fullName evidence="1">Uncharacterized protein</fullName>
    </submittedName>
</protein>
<evidence type="ECO:0000313" key="1">
    <source>
        <dbReference type="EMBL" id="KTW32937.1"/>
    </source>
</evidence>
<dbReference type="RefSeq" id="XP_019613405.1">
    <property type="nucleotide sequence ID" value="XM_019757782.1"/>
</dbReference>
<accession>A0A0W4ZX39</accession>
<evidence type="ECO:0000313" key="2">
    <source>
        <dbReference type="Proteomes" id="UP000011958"/>
    </source>
</evidence>
<organism evidence="1 2">
    <name type="scientific">Pneumocystis murina (strain B123)</name>
    <name type="common">Mouse pneumocystis pneumonia agent</name>
    <name type="synonym">Pneumocystis carinii f. sp. muris</name>
    <dbReference type="NCBI Taxonomy" id="1069680"/>
    <lineage>
        <taxon>Eukaryota</taxon>
        <taxon>Fungi</taxon>
        <taxon>Dikarya</taxon>
        <taxon>Ascomycota</taxon>
        <taxon>Taphrinomycotina</taxon>
        <taxon>Pneumocystomycetes</taxon>
        <taxon>Pneumocystaceae</taxon>
        <taxon>Pneumocystis</taxon>
    </lineage>
</organism>
<proteinExistence type="predicted"/>
<keyword evidence="2" id="KW-1185">Reference proteome</keyword>
<dbReference type="EMBL" id="AFWA02000002">
    <property type="protein sequence ID" value="KTW32937.1"/>
    <property type="molecule type" value="Genomic_DNA"/>
</dbReference>
<reference evidence="2" key="1">
    <citation type="journal article" date="2016" name="Nat. Commun.">
        <title>Genome analysis of three Pneumocystis species reveals adaptation mechanisms to life exclusively in mammalian hosts.</title>
        <authorList>
            <person name="Ma L."/>
            <person name="Chen Z."/>
            <person name="Huang D.W."/>
            <person name="Kutty G."/>
            <person name="Ishihara M."/>
            <person name="Wang H."/>
            <person name="Abouelleil A."/>
            <person name="Bishop L."/>
            <person name="Davey E."/>
            <person name="Deng R."/>
            <person name="Deng X."/>
            <person name="Fan L."/>
            <person name="Fantoni G."/>
            <person name="Fitzgerald M."/>
            <person name="Gogineni E."/>
            <person name="Goldberg J.M."/>
            <person name="Handley G."/>
            <person name="Hu X."/>
            <person name="Huber C."/>
            <person name="Jiao X."/>
            <person name="Jones K."/>
            <person name="Levin J.Z."/>
            <person name="Liu Y."/>
            <person name="Macdonald P."/>
            <person name="Melnikov A."/>
            <person name="Raley C."/>
            <person name="Sassi M."/>
            <person name="Sherman B.T."/>
            <person name="Song X."/>
            <person name="Sykes S."/>
            <person name="Tran B."/>
            <person name="Walsh L."/>
            <person name="Xia Y."/>
            <person name="Yang J."/>
            <person name="Young S."/>
            <person name="Zeng Q."/>
            <person name="Zheng X."/>
            <person name="Stephens R."/>
            <person name="Nusbaum C."/>
            <person name="Birren B.W."/>
            <person name="Azadi P."/>
            <person name="Lempicki R.A."/>
            <person name="Cuomo C.A."/>
            <person name="Kovacs J.A."/>
        </authorList>
    </citation>
    <scope>NUCLEOTIDE SEQUENCE [LARGE SCALE GENOMIC DNA]</scope>
    <source>
        <strain evidence="2">B123</strain>
    </source>
</reference>
<dbReference type="VEuPathDB" id="FungiDB:PNEG_04259"/>
<dbReference type="GeneID" id="30671556"/>
<comment type="caution">
    <text evidence="1">The sequence shown here is derived from an EMBL/GenBank/DDBJ whole genome shotgun (WGS) entry which is preliminary data.</text>
</comment>
<sequence>MFFYQFISVEILIELFKLLNFYNINQIYHLNLWNINQSLKLLKSESIVFDMDFALIEHEIEDDLYLIEKLTEIVDGYKDGNIEIDSLYGKY</sequence>